<accession>Q4SXM8</accession>
<protein>
    <submittedName>
        <fullName evidence="2">Chromosome 12 SCAF12357, whole genome shotgun sequence</fullName>
    </submittedName>
</protein>
<dbReference type="AlphaFoldDB" id="Q4SXM8"/>
<dbReference type="KEGG" id="tng:GSTEN00010759G001"/>
<organism evidence="2">
    <name type="scientific">Tetraodon nigroviridis</name>
    <name type="common">Spotted green pufferfish</name>
    <name type="synonym">Chelonodon nigroviridis</name>
    <dbReference type="NCBI Taxonomy" id="99883"/>
    <lineage>
        <taxon>Eukaryota</taxon>
        <taxon>Metazoa</taxon>
        <taxon>Chordata</taxon>
        <taxon>Craniata</taxon>
        <taxon>Vertebrata</taxon>
        <taxon>Euteleostomi</taxon>
        <taxon>Actinopterygii</taxon>
        <taxon>Neopterygii</taxon>
        <taxon>Teleostei</taxon>
        <taxon>Neoteleostei</taxon>
        <taxon>Acanthomorphata</taxon>
        <taxon>Eupercaria</taxon>
        <taxon>Tetraodontiformes</taxon>
        <taxon>Tetradontoidea</taxon>
        <taxon>Tetraodontidae</taxon>
        <taxon>Tetraodon</taxon>
    </lineage>
</organism>
<proteinExistence type="predicted"/>
<dbReference type="OrthoDB" id="10471170at2759"/>
<evidence type="ECO:0000256" key="1">
    <source>
        <dbReference type="SAM" id="MobiDB-lite"/>
    </source>
</evidence>
<name>Q4SXM8_TETNG</name>
<sequence>MADVVQGQASMNQPGLKSDGLADVLQRARQVTTAQGKGTGGAPGDPAASARAEALFFEFARLVLLLLRTYALRQHTHARARTR</sequence>
<reference evidence="2" key="2">
    <citation type="submission" date="2004-02" db="EMBL/GenBank/DDBJ databases">
        <authorList>
            <consortium name="Genoscope"/>
            <consortium name="Whitehead Institute Centre for Genome Research"/>
        </authorList>
    </citation>
    <scope>NUCLEOTIDE SEQUENCE</scope>
</reference>
<feature type="region of interest" description="Disordered" evidence="1">
    <location>
        <begin position="27"/>
        <end position="47"/>
    </location>
</feature>
<evidence type="ECO:0000313" key="2">
    <source>
        <dbReference type="EMBL" id="CAF94604.1"/>
    </source>
</evidence>
<dbReference type="EMBL" id="CAAE01012357">
    <property type="protein sequence ID" value="CAF94604.1"/>
    <property type="molecule type" value="Genomic_DNA"/>
</dbReference>
<gene>
    <name evidence="2" type="ORF">GSTENG00010759001</name>
</gene>
<reference evidence="2" key="1">
    <citation type="journal article" date="2004" name="Nature">
        <title>Genome duplication in the teleost fish Tetraodon nigroviridis reveals the early vertebrate proto-karyotype.</title>
        <authorList>
            <person name="Jaillon O."/>
            <person name="Aury J.-M."/>
            <person name="Brunet F."/>
            <person name="Petit J.-L."/>
            <person name="Stange-Thomann N."/>
            <person name="Mauceli E."/>
            <person name="Bouneau L."/>
            <person name="Fischer C."/>
            <person name="Ozouf-Costaz C."/>
            <person name="Bernot A."/>
            <person name="Nicaud S."/>
            <person name="Jaffe D."/>
            <person name="Fisher S."/>
            <person name="Lutfalla G."/>
            <person name="Dossat C."/>
            <person name="Segurens B."/>
            <person name="Dasilva C."/>
            <person name="Salanoubat M."/>
            <person name="Levy M."/>
            <person name="Boudet N."/>
            <person name="Castellano S."/>
            <person name="Anthouard V."/>
            <person name="Jubin C."/>
            <person name="Castelli V."/>
            <person name="Katinka M."/>
            <person name="Vacherie B."/>
            <person name="Biemont C."/>
            <person name="Skalli Z."/>
            <person name="Cattolico L."/>
            <person name="Poulain J."/>
            <person name="De Berardinis V."/>
            <person name="Cruaud C."/>
            <person name="Duprat S."/>
            <person name="Brottier P."/>
            <person name="Coutanceau J.-P."/>
            <person name="Gouzy J."/>
            <person name="Parra G."/>
            <person name="Lardier G."/>
            <person name="Chapple C."/>
            <person name="McKernan K.J."/>
            <person name="McEwan P."/>
            <person name="Bosak S."/>
            <person name="Kellis M."/>
            <person name="Volff J.-N."/>
            <person name="Guigo R."/>
            <person name="Zody M.C."/>
            <person name="Mesirov J."/>
            <person name="Lindblad-Toh K."/>
            <person name="Birren B."/>
            <person name="Nusbaum C."/>
            <person name="Kahn D."/>
            <person name="Robinson-Rechavi M."/>
            <person name="Laudet V."/>
            <person name="Schachter V."/>
            <person name="Quetier F."/>
            <person name="Saurin W."/>
            <person name="Scarpelli C."/>
            <person name="Wincker P."/>
            <person name="Lander E.S."/>
            <person name="Weissenbach J."/>
            <person name="Roest Crollius H."/>
        </authorList>
    </citation>
    <scope>NUCLEOTIDE SEQUENCE [LARGE SCALE GENOMIC DNA]</scope>
</reference>